<evidence type="ECO:0000313" key="3">
    <source>
        <dbReference type="Proteomes" id="UP000176498"/>
    </source>
</evidence>
<dbReference type="AlphaFoldDB" id="A0A1G1XN63"/>
<feature type="transmembrane region" description="Helical" evidence="1">
    <location>
        <begin position="145"/>
        <end position="162"/>
    </location>
</feature>
<accession>A0A1G1XN63</accession>
<sequence length="624" mass="72395">MLNYFKTLTWEKLNKLLLILILTYIILVFGLCCFKYFTFSYNALDLAIYNQVFYNSALGHFFNFTIHPTSYLGDHLELLILLLVPFYSLFKSPLTLLFLQTIFLAGAAIPLFLLAKKFLQPSQILLVLIFYLFNPVAWNINLYEFHLLAFAPFFLCWAFYFYKADKFWFFIIFALLILTIREDLSFVIFMFGIIALIDKKKIQWIITPIILATLYFFTALKITAYFSSSGQYKFLGYYKWLGNNPWEILVNFFAKFPLVLDHVLTLANFEFILGFFLVFLFIPLFRPKYLLLALGTFVQLLLGPAGGELILRMHYGAVFLIVFSWALIFSFHGLAKSPKAKNFYANFKDIIIIVLAVGLIYNFLVIGPAVFFIKQVFQIDYQQIALKNQFINELPADAAVIAPYSLLPNLSSRSQVYGLNYVFLGQQQYGAGLYPIPDNIENLLIDFNDFLTYHVQYSEDIKDYYYQGDNNLRKLLTEKNFKLKKASNTLALYQKDYQGQKLALYKILDKKPELVQAQVQIINNQLEFLGSQKKDNQLILYFQASEPISTNYFLQADNQLYPLGFGLYPTTEWQKDQIIALTFYDLPTVGQMSVLNFSGQLKLNGLGSTYEDLKKKEILGQFKL</sequence>
<feature type="transmembrane region" description="Helical" evidence="1">
    <location>
        <begin position="313"/>
        <end position="335"/>
    </location>
</feature>
<keyword evidence="1" id="KW-0812">Transmembrane</keyword>
<comment type="caution">
    <text evidence="2">The sequence shown here is derived from an EMBL/GenBank/DDBJ whole genome shotgun (WGS) entry which is preliminary data.</text>
</comment>
<dbReference type="Pfam" id="PF09852">
    <property type="entry name" value="DUF2079"/>
    <property type="match status" value="1"/>
</dbReference>
<gene>
    <name evidence="2" type="ORF">A2Y82_00915</name>
</gene>
<reference evidence="2 3" key="1">
    <citation type="journal article" date="2016" name="Nat. Commun.">
        <title>Thousands of microbial genomes shed light on interconnected biogeochemical processes in an aquifer system.</title>
        <authorList>
            <person name="Anantharaman K."/>
            <person name="Brown C.T."/>
            <person name="Hug L.A."/>
            <person name="Sharon I."/>
            <person name="Castelle C.J."/>
            <person name="Probst A.J."/>
            <person name="Thomas B.C."/>
            <person name="Singh A."/>
            <person name="Wilkins M.J."/>
            <person name="Karaoz U."/>
            <person name="Brodie E.L."/>
            <person name="Williams K.H."/>
            <person name="Hubbard S.S."/>
            <person name="Banfield J.F."/>
        </authorList>
    </citation>
    <scope>NUCLEOTIDE SEQUENCE [LARGE SCALE GENOMIC DNA]</scope>
</reference>
<feature type="transmembrane region" description="Helical" evidence="1">
    <location>
        <begin position="97"/>
        <end position="115"/>
    </location>
</feature>
<evidence type="ECO:0000256" key="1">
    <source>
        <dbReference type="SAM" id="Phobius"/>
    </source>
</evidence>
<evidence type="ECO:0008006" key="4">
    <source>
        <dbReference type="Google" id="ProtNLM"/>
    </source>
</evidence>
<protein>
    <recommendedName>
        <fullName evidence="4">DUF2079 domain-containing protein</fullName>
    </recommendedName>
</protein>
<name>A0A1G1XN63_9BACT</name>
<dbReference type="EMBL" id="MHHZ01000018">
    <property type="protein sequence ID" value="OGY41458.1"/>
    <property type="molecule type" value="Genomic_DNA"/>
</dbReference>
<feature type="transmembrane region" description="Helical" evidence="1">
    <location>
        <begin position="204"/>
        <end position="226"/>
    </location>
</feature>
<feature type="transmembrane region" description="Helical" evidence="1">
    <location>
        <begin position="121"/>
        <end position="138"/>
    </location>
</feature>
<keyword evidence="1" id="KW-1133">Transmembrane helix</keyword>
<dbReference type="Proteomes" id="UP000176498">
    <property type="component" value="Unassembled WGS sequence"/>
</dbReference>
<feature type="transmembrane region" description="Helical" evidence="1">
    <location>
        <begin position="16"/>
        <end position="37"/>
    </location>
</feature>
<feature type="transmembrane region" description="Helical" evidence="1">
    <location>
        <begin position="263"/>
        <end position="282"/>
    </location>
</feature>
<feature type="transmembrane region" description="Helical" evidence="1">
    <location>
        <begin position="289"/>
        <end position="307"/>
    </location>
</feature>
<proteinExistence type="predicted"/>
<feature type="transmembrane region" description="Helical" evidence="1">
    <location>
        <begin position="168"/>
        <end position="197"/>
    </location>
</feature>
<feature type="transmembrane region" description="Helical" evidence="1">
    <location>
        <begin position="347"/>
        <end position="373"/>
    </location>
</feature>
<keyword evidence="1" id="KW-0472">Membrane</keyword>
<organism evidence="2 3">
    <name type="scientific">Candidatus Buchananbacteria bacterium RBG_13_36_9</name>
    <dbReference type="NCBI Taxonomy" id="1797530"/>
    <lineage>
        <taxon>Bacteria</taxon>
        <taxon>Candidatus Buchananiibacteriota</taxon>
    </lineage>
</organism>
<dbReference type="InterPro" id="IPR018650">
    <property type="entry name" value="STSV1_Orf64"/>
</dbReference>
<evidence type="ECO:0000313" key="2">
    <source>
        <dbReference type="EMBL" id="OGY41458.1"/>
    </source>
</evidence>